<dbReference type="InterPro" id="IPR038718">
    <property type="entry name" value="SNF2-like_sf"/>
</dbReference>
<keyword evidence="8" id="KW-0539">Nucleus</keyword>
<dbReference type="InterPro" id="IPR014001">
    <property type="entry name" value="Helicase_ATP-bd"/>
</dbReference>
<dbReference type="InterPro" id="IPR002464">
    <property type="entry name" value="DNA/RNA_helicase_DEAH_CS"/>
</dbReference>
<evidence type="ECO:0000256" key="4">
    <source>
        <dbReference type="ARBA" id="ARBA00022741"/>
    </source>
</evidence>
<keyword evidence="14" id="KW-1185">Reference proteome</keyword>
<dbReference type="Pfam" id="PF00176">
    <property type="entry name" value="SNF2-rel_dom"/>
    <property type="match status" value="1"/>
</dbReference>
<keyword evidence="4" id="KW-0547">Nucleotide-binding</keyword>
<dbReference type="Pfam" id="PF23588">
    <property type="entry name" value="HTH_CHD1_Hrp3"/>
    <property type="match status" value="1"/>
</dbReference>
<comment type="caution">
    <text evidence="13">The sequence shown here is derived from an EMBL/GenBank/DDBJ whole genome shotgun (WGS) entry which is preliminary data.</text>
</comment>
<evidence type="ECO:0000256" key="3">
    <source>
        <dbReference type="ARBA" id="ARBA00022737"/>
    </source>
</evidence>
<dbReference type="GO" id="GO:0000785">
    <property type="term" value="C:chromatin"/>
    <property type="evidence" value="ECO:0007669"/>
    <property type="project" value="TreeGrafter"/>
</dbReference>
<dbReference type="CDD" id="cd18793">
    <property type="entry name" value="SF2_C_SNF"/>
    <property type="match status" value="1"/>
</dbReference>
<feature type="domain" description="Chromo" evidence="10">
    <location>
        <begin position="44"/>
        <end position="82"/>
    </location>
</feature>
<dbReference type="PANTHER" id="PTHR45623:SF14">
    <property type="entry name" value="CHROMODOMAIN-HELICASE-DNA-BINDING PROTEIN 1"/>
    <property type="match status" value="1"/>
</dbReference>
<keyword evidence="7" id="KW-0238">DNA-binding</keyword>
<gene>
    <name evidence="13" type="primary">Chd1-L</name>
    <name evidence="13" type="ORF">Hamer_G017617</name>
</gene>
<dbReference type="SUPFAM" id="SSF52540">
    <property type="entry name" value="P-loop containing nucleoside triphosphate hydrolases"/>
    <property type="match status" value="2"/>
</dbReference>
<feature type="compositionally biased region" description="Basic and acidic residues" evidence="9">
    <location>
        <begin position="832"/>
        <end position="849"/>
    </location>
</feature>
<dbReference type="Gene3D" id="3.40.50.10810">
    <property type="entry name" value="Tandem AAA-ATPase domain"/>
    <property type="match status" value="1"/>
</dbReference>
<feature type="domain" description="Helicase C-terminal" evidence="12">
    <location>
        <begin position="421"/>
        <end position="574"/>
    </location>
</feature>
<dbReference type="Pfam" id="PF00385">
    <property type="entry name" value="Chromo"/>
    <property type="match status" value="1"/>
</dbReference>
<dbReference type="InterPro" id="IPR001650">
    <property type="entry name" value="Helicase_C-like"/>
</dbReference>
<evidence type="ECO:0000313" key="13">
    <source>
        <dbReference type="EMBL" id="KAG7154403.1"/>
    </source>
</evidence>
<dbReference type="Proteomes" id="UP000747542">
    <property type="component" value="Unassembled WGS sequence"/>
</dbReference>
<evidence type="ECO:0000259" key="12">
    <source>
        <dbReference type="PROSITE" id="PS51194"/>
    </source>
</evidence>
<dbReference type="PANTHER" id="PTHR45623">
    <property type="entry name" value="CHROMODOMAIN-HELICASE-DNA-BINDING PROTEIN 3-RELATED-RELATED"/>
    <property type="match status" value="1"/>
</dbReference>
<dbReference type="Pfam" id="PF18375">
    <property type="entry name" value="CDH1_2_SANT_HL1"/>
    <property type="match status" value="1"/>
</dbReference>
<evidence type="ECO:0000256" key="8">
    <source>
        <dbReference type="ARBA" id="ARBA00023242"/>
    </source>
</evidence>
<dbReference type="InterPro" id="IPR027417">
    <property type="entry name" value="P-loop_NTPase"/>
</dbReference>
<dbReference type="InterPro" id="IPR040793">
    <property type="entry name" value="CDH1_2_SANT_HL1"/>
</dbReference>
<dbReference type="Gene3D" id="2.40.50.40">
    <property type="match status" value="2"/>
</dbReference>
<proteinExistence type="inferred from homology"/>
<dbReference type="EMBL" id="JAHLQT010044465">
    <property type="protein sequence ID" value="KAG7154403.1"/>
    <property type="molecule type" value="Genomic_DNA"/>
</dbReference>
<evidence type="ECO:0000256" key="9">
    <source>
        <dbReference type="SAM" id="MobiDB-lite"/>
    </source>
</evidence>
<dbReference type="SMART" id="SM00487">
    <property type="entry name" value="DEXDc"/>
    <property type="match status" value="1"/>
</dbReference>
<keyword evidence="3" id="KW-0677">Repeat</keyword>
<evidence type="ECO:0000256" key="5">
    <source>
        <dbReference type="ARBA" id="ARBA00022801"/>
    </source>
</evidence>
<dbReference type="InterPro" id="IPR023780">
    <property type="entry name" value="Chromo_domain"/>
</dbReference>
<feature type="compositionally biased region" description="Basic and acidic residues" evidence="9">
    <location>
        <begin position="555"/>
        <end position="571"/>
    </location>
</feature>
<dbReference type="InterPro" id="IPR000953">
    <property type="entry name" value="Chromo/chromo_shadow_dom"/>
</dbReference>
<dbReference type="InterPro" id="IPR056302">
    <property type="entry name" value="CHD1-2/Hrp3_HTH"/>
</dbReference>
<evidence type="ECO:0000256" key="6">
    <source>
        <dbReference type="ARBA" id="ARBA00022840"/>
    </source>
</evidence>
<dbReference type="SUPFAM" id="SSF54160">
    <property type="entry name" value="Chromo domain-like"/>
    <property type="match status" value="1"/>
</dbReference>
<dbReference type="InterPro" id="IPR000330">
    <property type="entry name" value="SNF2_N"/>
</dbReference>
<sequence length="1164" mass="136750">MKKLENYLRKEEDLDAWRRQASPEEVEYLEIQSELEKDLYQSHIRAERIFAEAEENENRYYYMKWENLPYVEATWELEDLLESFREREKSTCTPKQCPALKHRPKFCPMKVQPDYLGGSNEDLELRDYQMEGVNWLIHSWCKHNSAILADEMGLGKTIQAIAFLSYLFHTHHMYGPFILVLPLSTLNAWQKEFATWAPDMNVREYEWTHSSKRIKFNAVLTTYEILLRDKEDLRDSCHWACLVVDEAHRLKNEESQLYQGLKEFRTNHRLLITGTPLQNSLKELWALLHFIMPEKFDDWDYFESQHDGENMKKGFHRLHRQLEPFLLRRVKKDVEKSLPSKVEQILRVDMMQQQKQYYKWILTKNYDMLKKGSRGSTSSFVNIMMELKKCCNHCFLTKQPEEVNNCDILQQLLRGSGKLMLLDKLLVRLKETGHRVLIFSQMVRMLDILAQYLQYRRFPFQRLDGSIKGEVRRQALDHFNADGSIDFCFLLSTRADSNSNPFNREELNAILKFGAEELFKDDDDNDEEPVCDIDEILKRAETREDAPSMDEIIPDDYRTKVEEEERQKEMADLYLPPRKRKAVNQSGQKEEEKPRMKRKKDDSESSNDDTDDDRPKKRGRPRIYHKETKGFTDVEVRRFYKSFKKFCNPQRRLDTIAVDADLREKPMTDLRKLAETIIERIEELMPLDNIVPHAPVERASWMLNIKKVKDVHWDVPWGIADDSRLLRGIYEYGLGSWEQIKGDPALNLDDKILLEGESKPQGKHLESRAQYLLKLIKKHMGLGPIKETKEHKEKPKVKETKEEKEDTDKTKTKEEPENKEAERTKKKKDKKDKKDRDKEKKDKERDKKGGGPLHITANGEPCKEKMRPMKKALKTLDNPNESLSQEEQIQHTRRCLVQIGDHIERSLQALQDPTSIREWKSLLWQFVSKFTEYDARKLHKLYKKNKKIQEEKKEGDRENQEKKDERKKDKEKRKGEREKFIEKRRDQPGKVAKEINGMTERKIEIEKERRREEIETEKDQETETAFIPETQAGMVVLAEKVDTHERAVVGTDTRVTSPTGIGVNGAAGDHTQNTMGYLKVDMGGQGLTLGNILVHQPIQMPLQGTQVTRGHSQDIQIILVPHQDILTTRDKVRGIPTITRPILPTHLGFTDRCPIGEDRTVAIG</sequence>
<evidence type="ECO:0000259" key="10">
    <source>
        <dbReference type="PROSITE" id="PS50013"/>
    </source>
</evidence>
<dbReference type="Gene3D" id="1.10.10.60">
    <property type="entry name" value="Homeodomain-like"/>
    <property type="match status" value="1"/>
</dbReference>
<feature type="compositionally biased region" description="Basic and acidic residues" evidence="9">
    <location>
        <begin position="786"/>
        <end position="823"/>
    </location>
</feature>
<evidence type="ECO:0000256" key="7">
    <source>
        <dbReference type="ARBA" id="ARBA00023125"/>
    </source>
</evidence>
<dbReference type="InterPro" id="IPR049730">
    <property type="entry name" value="SNF2/RAD54-like_C"/>
</dbReference>
<dbReference type="GO" id="GO:0016887">
    <property type="term" value="F:ATP hydrolysis activity"/>
    <property type="evidence" value="ECO:0007669"/>
    <property type="project" value="TreeGrafter"/>
</dbReference>
<organism evidence="13 14">
    <name type="scientific">Homarus americanus</name>
    <name type="common">American lobster</name>
    <dbReference type="NCBI Taxonomy" id="6706"/>
    <lineage>
        <taxon>Eukaryota</taxon>
        <taxon>Metazoa</taxon>
        <taxon>Ecdysozoa</taxon>
        <taxon>Arthropoda</taxon>
        <taxon>Crustacea</taxon>
        <taxon>Multicrustacea</taxon>
        <taxon>Malacostraca</taxon>
        <taxon>Eumalacostraca</taxon>
        <taxon>Eucarida</taxon>
        <taxon>Decapoda</taxon>
        <taxon>Pleocyemata</taxon>
        <taxon>Astacidea</taxon>
        <taxon>Nephropoidea</taxon>
        <taxon>Nephropidae</taxon>
        <taxon>Homarus</taxon>
    </lineage>
</organism>
<dbReference type="Pfam" id="PF13907">
    <property type="entry name" value="CHD1-like_C"/>
    <property type="match status" value="1"/>
</dbReference>
<evidence type="ECO:0000259" key="11">
    <source>
        <dbReference type="PROSITE" id="PS51192"/>
    </source>
</evidence>
<dbReference type="Gene3D" id="3.40.50.300">
    <property type="entry name" value="P-loop containing nucleotide triphosphate hydrolases"/>
    <property type="match status" value="1"/>
</dbReference>
<dbReference type="InterPro" id="IPR016197">
    <property type="entry name" value="Chromo-like_dom_sf"/>
</dbReference>
<evidence type="ECO:0000256" key="2">
    <source>
        <dbReference type="ARBA" id="ARBA00007025"/>
    </source>
</evidence>
<feature type="domain" description="Helicase ATP-binding" evidence="11">
    <location>
        <begin position="137"/>
        <end position="294"/>
    </location>
</feature>
<dbReference type="GO" id="GO:0042393">
    <property type="term" value="F:histone binding"/>
    <property type="evidence" value="ECO:0007669"/>
    <property type="project" value="TreeGrafter"/>
</dbReference>
<dbReference type="Pfam" id="PF00271">
    <property type="entry name" value="Helicase_C"/>
    <property type="match status" value="1"/>
</dbReference>
<keyword evidence="5" id="KW-0378">Hydrolase</keyword>
<dbReference type="GO" id="GO:0003677">
    <property type="term" value="F:DNA binding"/>
    <property type="evidence" value="ECO:0007669"/>
    <property type="project" value="UniProtKB-KW"/>
</dbReference>
<name>A0A8J5MK32_HOMAM</name>
<feature type="compositionally biased region" description="Basic and acidic residues" evidence="9">
    <location>
        <begin position="588"/>
        <end position="603"/>
    </location>
</feature>
<feature type="compositionally biased region" description="Basic and acidic residues" evidence="9">
    <location>
        <begin position="537"/>
        <end position="546"/>
    </location>
</feature>
<dbReference type="GO" id="GO:0034728">
    <property type="term" value="P:nucleosome organization"/>
    <property type="evidence" value="ECO:0007669"/>
    <property type="project" value="TreeGrafter"/>
</dbReference>
<feature type="region of interest" description="Disordered" evidence="9">
    <location>
        <begin position="949"/>
        <end position="987"/>
    </location>
</feature>
<dbReference type="PROSITE" id="PS50013">
    <property type="entry name" value="CHROMO_2"/>
    <property type="match status" value="1"/>
</dbReference>
<keyword evidence="6" id="KW-0067">ATP-binding</keyword>
<dbReference type="AlphaFoldDB" id="A0A8J5MK32"/>
<reference evidence="13" key="1">
    <citation type="journal article" date="2021" name="Sci. Adv.">
        <title>The American lobster genome reveals insights on longevity, neural, and immune adaptations.</title>
        <authorList>
            <person name="Polinski J.M."/>
            <person name="Zimin A.V."/>
            <person name="Clark K.F."/>
            <person name="Kohn A.B."/>
            <person name="Sadowski N."/>
            <person name="Timp W."/>
            <person name="Ptitsyn A."/>
            <person name="Khanna P."/>
            <person name="Romanova D.Y."/>
            <person name="Williams P."/>
            <person name="Greenwood S.J."/>
            <person name="Moroz L.L."/>
            <person name="Walt D.R."/>
            <person name="Bodnar A.G."/>
        </authorList>
    </citation>
    <scope>NUCLEOTIDE SEQUENCE</scope>
    <source>
        <strain evidence="13">GMGI-L3</strain>
    </source>
</reference>
<dbReference type="GO" id="GO:0140658">
    <property type="term" value="F:ATP-dependent chromatin remodeler activity"/>
    <property type="evidence" value="ECO:0007669"/>
    <property type="project" value="TreeGrafter"/>
</dbReference>
<dbReference type="PROSITE" id="PS00690">
    <property type="entry name" value="DEAH_ATP_HELICASE"/>
    <property type="match status" value="1"/>
</dbReference>
<dbReference type="PROSITE" id="PS51194">
    <property type="entry name" value="HELICASE_CTER"/>
    <property type="match status" value="1"/>
</dbReference>
<dbReference type="GO" id="GO:0003682">
    <property type="term" value="F:chromatin binding"/>
    <property type="evidence" value="ECO:0007669"/>
    <property type="project" value="TreeGrafter"/>
</dbReference>
<feature type="non-terminal residue" evidence="13">
    <location>
        <position position="1164"/>
    </location>
</feature>
<dbReference type="GO" id="GO:0005634">
    <property type="term" value="C:nucleus"/>
    <property type="evidence" value="ECO:0007669"/>
    <property type="project" value="UniProtKB-SubCell"/>
</dbReference>
<feature type="region of interest" description="Disordered" evidence="9">
    <location>
        <begin position="537"/>
        <end position="625"/>
    </location>
</feature>
<feature type="region of interest" description="Disordered" evidence="9">
    <location>
        <begin position="783"/>
        <end position="866"/>
    </location>
</feature>
<evidence type="ECO:0000313" key="14">
    <source>
        <dbReference type="Proteomes" id="UP000747542"/>
    </source>
</evidence>
<comment type="subcellular location">
    <subcellularLocation>
        <location evidence="1">Nucleus</location>
    </subcellularLocation>
</comment>
<dbReference type="SMART" id="SM01176">
    <property type="entry name" value="DUF4208"/>
    <property type="match status" value="1"/>
</dbReference>
<dbReference type="InterPro" id="IPR025260">
    <property type="entry name" value="CHD1-like_C"/>
</dbReference>
<dbReference type="GO" id="GO:0005524">
    <property type="term" value="F:ATP binding"/>
    <property type="evidence" value="ECO:0007669"/>
    <property type="project" value="UniProtKB-KW"/>
</dbReference>
<protein>
    <submittedName>
        <fullName evidence="13">Chromodomain-helicase-DNA-binding protein 1-like</fullName>
    </submittedName>
</protein>
<comment type="similarity">
    <text evidence="2">Belongs to the SNF2/RAD54 helicase family.</text>
</comment>
<accession>A0A8J5MK32</accession>
<evidence type="ECO:0000256" key="1">
    <source>
        <dbReference type="ARBA" id="ARBA00004123"/>
    </source>
</evidence>
<dbReference type="PROSITE" id="PS51192">
    <property type="entry name" value="HELICASE_ATP_BIND_1"/>
    <property type="match status" value="1"/>
</dbReference>